<dbReference type="InterPro" id="IPR029065">
    <property type="entry name" value="Enolase_C-like"/>
</dbReference>
<comment type="caution">
    <text evidence="7">The sequence shown here is derived from an EMBL/GenBank/DDBJ whole genome shotgun (WGS) entry which is preliminary data.</text>
</comment>
<dbReference type="UniPathway" id="UPA00995"/>
<evidence type="ECO:0000313" key="7">
    <source>
        <dbReference type="EMBL" id="KST67087.1"/>
    </source>
</evidence>
<dbReference type="InterPro" id="IPR036849">
    <property type="entry name" value="Enolase-like_C_sf"/>
</dbReference>
<dbReference type="UniPathway" id="UPA01057">
    <property type="reaction ID" value="UER00165"/>
</dbReference>
<gene>
    <name evidence="4" type="primary">menC</name>
    <name evidence="7" type="ORF">BC008_28265</name>
</gene>
<feature type="active site" description="Proton donor" evidence="4">
    <location>
        <position position="154"/>
    </location>
</feature>
<sequence length="336" mass="38705">MLYRFEFRPYQRKFSIPLQTSHGIWDIRQGIILSLKDEADQIGWGEIAPIEWFGSESFQEALDFCQQLPKTISSEVIYGIPDDLPACQSGFESAWEMSLGSWKLKAKDINTLKRDIFFSNSQNLTYSALLPAGKQMLEKYLQLWQAGYRTFKWKIGVYSVAEETSILNVLARKLPAGVKLRLDANGGLSYEETILWLKTCDRINSESEFPLTIEFIEQPLATKDFQIMLDLSSSYRTPIALDESVATLQQLKACYEKGWREIFVVKPGIIGSRSQLRQFYQQNEIDIVFSSVFETIVGKEAALQIANEFSLKKRALGFGIQHYFTDLEEDWLDNFW</sequence>
<dbReference type="NCBIfam" id="NF002739">
    <property type="entry name" value="PRK02714.1"/>
    <property type="match status" value="1"/>
</dbReference>
<evidence type="ECO:0000256" key="1">
    <source>
        <dbReference type="ARBA" id="ARBA00022723"/>
    </source>
</evidence>
<dbReference type="GO" id="GO:0042372">
    <property type="term" value="P:phylloquinone biosynthetic process"/>
    <property type="evidence" value="ECO:0007669"/>
    <property type="project" value="UniProtKB-UniRule"/>
</dbReference>
<dbReference type="PANTHER" id="PTHR48073">
    <property type="entry name" value="O-SUCCINYLBENZOATE SYNTHASE-RELATED"/>
    <property type="match status" value="1"/>
</dbReference>
<dbReference type="SFLD" id="SFLDF00009">
    <property type="entry name" value="o-succinylbenzoate_synthase"/>
    <property type="match status" value="1"/>
</dbReference>
<dbReference type="SMART" id="SM00922">
    <property type="entry name" value="MR_MLE"/>
    <property type="match status" value="1"/>
</dbReference>
<dbReference type="GO" id="GO:0009234">
    <property type="term" value="P:menaquinone biosynthetic process"/>
    <property type="evidence" value="ECO:0007669"/>
    <property type="project" value="UniProtKB-UniRule"/>
</dbReference>
<evidence type="ECO:0000256" key="5">
    <source>
        <dbReference type="NCBIfam" id="TIGR01927"/>
    </source>
</evidence>
<dbReference type="PANTHER" id="PTHR48073:SF2">
    <property type="entry name" value="O-SUCCINYLBENZOATE SYNTHASE"/>
    <property type="match status" value="1"/>
</dbReference>
<name>A0A0V7ZSI1_9CYAN</name>
<dbReference type="RefSeq" id="WP_027840957.1">
    <property type="nucleotide sequence ID" value="NZ_LMTZ01000091.1"/>
</dbReference>
<dbReference type="EC" id="4.2.1.113" evidence="4 5"/>
<keyword evidence="1 4" id="KW-0479">Metal-binding</keyword>
<dbReference type="SFLD" id="SFLDS00001">
    <property type="entry name" value="Enolase"/>
    <property type="match status" value="1"/>
</dbReference>
<protein>
    <recommendedName>
        <fullName evidence="4 5">o-succinylbenzoate synthase</fullName>
        <shortName evidence="4">OSB synthase</shortName>
        <shortName evidence="4">OSBS</shortName>
        <ecNumber evidence="4 5">4.2.1.113</ecNumber>
    </recommendedName>
    <alternativeName>
        <fullName evidence="4">4-(2'-carboxyphenyl)-4-oxybutyric acid synthase</fullName>
    </alternativeName>
    <alternativeName>
        <fullName evidence="4">o-succinylbenzoic acid synthase</fullName>
    </alternativeName>
</protein>
<dbReference type="NCBIfam" id="TIGR01927">
    <property type="entry name" value="menC_gam_Gplu"/>
    <property type="match status" value="1"/>
</dbReference>
<comment type="catalytic activity">
    <reaction evidence="4">
        <text>(1R,6R)-6-hydroxy-2-succinyl-cyclohexa-2,4-diene-1-carboxylate = 2-succinylbenzoate + H2O</text>
        <dbReference type="Rhea" id="RHEA:10196"/>
        <dbReference type="ChEBI" id="CHEBI:15377"/>
        <dbReference type="ChEBI" id="CHEBI:18325"/>
        <dbReference type="ChEBI" id="CHEBI:58689"/>
        <dbReference type="EC" id="4.2.1.113"/>
    </reaction>
</comment>
<dbReference type="SFLD" id="SFLDG00180">
    <property type="entry name" value="muconate_cycloisomerase"/>
    <property type="match status" value="1"/>
</dbReference>
<dbReference type="SUPFAM" id="SSF54826">
    <property type="entry name" value="Enolase N-terminal domain-like"/>
    <property type="match status" value="1"/>
</dbReference>
<comment type="similarity">
    <text evidence="4">Belongs to the mandelate racemase/muconate lactonizing enzyme family. MenC type 1 subfamily.</text>
</comment>
<dbReference type="AlphaFoldDB" id="A0A0V7ZSI1"/>
<feature type="domain" description="Mandelate racemase/muconate lactonizing enzyme C-terminal" evidence="6">
    <location>
        <begin position="133"/>
        <end position="238"/>
    </location>
</feature>
<comment type="pathway">
    <text evidence="4">Cofactor biosynthesis; phylloquinone biosynthesis.</text>
</comment>
<keyword evidence="2 4" id="KW-0460">Magnesium</keyword>
<proteinExistence type="inferred from homology"/>
<dbReference type="GO" id="GO:0000287">
    <property type="term" value="F:magnesium ion binding"/>
    <property type="evidence" value="ECO:0007669"/>
    <property type="project" value="UniProtKB-UniRule"/>
</dbReference>
<organism evidence="7 8">
    <name type="scientific">Mastigocoleus testarum BC008</name>
    <dbReference type="NCBI Taxonomy" id="371196"/>
    <lineage>
        <taxon>Bacteria</taxon>
        <taxon>Bacillati</taxon>
        <taxon>Cyanobacteriota</taxon>
        <taxon>Cyanophyceae</taxon>
        <taxon>Nostocales</taxon>
        <taxon>Hapalosiphonaceae</taxon>
        <taxon>Mastigocoleus</taxon>
    </lineage>
</organism>
<feature type="binding site" evidence="4">
    <location>
        <position position="183"/>
    </location>
    <ligand>
        <name>Mg(2+)</name>
        <dbReference type="ChEBI" id="CHEBI:18420"/>
    </ligand>
</feature>
<comment type="function">
    <text evidence="4">Converts 2-succinyl-6-hydroxy-2,4-cyclohexadiene-1-carboxylate (SHCHC) to 2-succinylbenzoate (OSB).</text>
</comment>
<dbReference type="GO" id="GO:0043748">
    <property type="term" value="F:O-succinylbenzoate synthase activity"/>
    <property type="evidence" value="ECO:0007669"/>
    <property type="project" value="UniProtKB-EC"/>
</dbReference>
<evidence type="ECO:0000256" key="3">
    <source>
        <dbReference type="ARBA" id="ARBA00023239"/>
    </source>
</evidence>
<dbReference type="Gene3D" id="3.20.20.120">
    <property type="entry name" value="Enolase-like C-terminal domain"/>
    <property type="match status" value="1"/>
</dbReference>
<keyword evidence="3 4" id="KW-0456">Lyase</keyword>
<dbReference type="Pfam" id="PF13378">
    <property type="entry name" value="MR_MLE_C"/>
    <property type="match status" value="1"/>
</dbReference>
<dbReference type="InterPro" id="IPR010196">
    <property type="entry name" value="OSB_synthase_MenC1"/>
</dbReference>
<feature type="binding site" evidence="4">
    <location>
        <position position="242"/>
    </location>
    <ligand>
        <name>Mg(2+)</name>
        <dbReference type="ChEBI" id="CHEBI:18420"/>
    </ligand>
</feature>
<feature type="binding site" evidence="4">
    <location>
        <position position="217"/>
    </location>
    <ligand>
        <name>Mg(2+)</name>
        <dbReference type="ChEBI" id="CHEBI:18420"/>
    </ligand>
</feature>
<dbReference type="InterPro" id="IPR029017">
    <property type="entry name" value="Enolase-like_N"/>
</dbReference>
<keyword evidence="8" id="KW-1185">Reference proteome</keyword>
<dbReference type="InterPro" id="IPR013342">
    <property type="entry name" value="Mandelate_racemase_C"/>
</dbReference>
<dbReference type="Proteomes" id="UP000053372">
    <property type="component" value="Unassembled WGS sequence"/>
</dbReference>
<dbReference type="OrthoDB" id="9802699at2"/>
<evidence type="ECO:0000313" key="8">
    <source>
        <dbReference type="Proteomes" id="UP000053372"/>
    </source>
</evidence>
<comment type="cofactor">
    <cofactor evidence="4">
        <name>a divalent metal cation</name>
        <dbReference type="ChEBI" id="CHEBI:60240"/>
    </cofactor>
</comment>
<dbReference type="EMBL" id="LMTZ01000091">
    <property type="protein sequence ID" value="KST67087.1"/>
    <property type="molecule type" value="Genomic_DNA"/>
</dbReference>
<feature type="active site" description="Proton acceptor" evidence="4">
    <location>
        <position position="266"/>
    </location>
</feature>
<dbReference type="CDD" id="cd03320">
    <property type="entry name" value="OSBS"/>
    <property type="match status" value="1"/>
</dbReference>
<dbReference type="SUPFAM" id="SSF51604">
    <property type="entry name" value="Enolase C-terminal domain-like"/>
    <property type="match status" value="1"/>
</dbReference>
<accession>A0A0V7ZSI1</accession>
<dbReference type="Gene3D" id="3.30.390.10">
    <property type="entry name" value="Enolase-like, N-terminal domain"/>
    <property type="match status" value="1"/>
</dbReference>
<dbReference type="HAMAP" id="MF_00470">
    <property type="entry name" value="MenC_1"/>
    <property type="match status" value="1"/>
</dbReference>
<evidence type="ECO:0000256" key="4">
    <source>
        <dbReference type="HAMAP-Rule" id="MF_00470"/>
    </source>
</evidence>
<evidence type="ECO:0000256" key="2">
    <source>
        <dbReference type="ARBA" id="ARBA00022842"/>
    </source>
</evidence>
<comment type="pathway">
    <text evidence="4">Quinol/quinone metabolism; 1,4-dihydroxy-2-naphthoate biosynthesis; 1,4-dihydroxy-2-naphthoate from chorismate: step 4/7.</text>
</comment>
<reference evidence="7 8" key="1">
    <citation type="journal article" date="2015" name="Genome Announc.">
        <title>Draft Genome of the Euendolithic (true boring) Cyanobacterium Mastigocoleus testarum strain BC008.</title>
        <authorList>
            <person name="Guida B.S."/>
            <person name="Garcia-Pichel F."/>
        </authorList>
    </citation>
    <scope>NUCLEOTIDE SEQUENCE [LARGE SCALE GENOMIC DNA]</scope>
    <source>
        <strain evidence="7 8">BC008</strain>
    </source>
</reference>
<evidence type="ECO:0000259" key="6">
    <source>
        <dbReference type="SMART" id="SM00922"/>
    </source>
</evidence>